<sequence>MLEAHGRKWINCVHPNVSRICGIADRASDPLFIVMPFYDLGNIRHYLAENPQANRLQMVFQTACGMQHLHKVSKK</sequence>
<dbReference type="GO" id="GO:0005524">
    <property type="term" value="F:ATP binding"/>
    <property type="evidence" value="ECO:0007669"/>
    <property type="project" value="InterPro"/>
</dbReference>
<dbReference type="InterPro" id="IPR000719">
    <property type="entry name" value="Prot_kinase_dom"/>
</dbReference>
<protein>
    <recommendedName>
        <fullName evidence="1">Protein kinase domain-containing protein</fullName>
    </recommendedName>
</protein>
<evidence type="ECO:0000259" key="1">
    <source>
        <dbReference type="PROSITE" id="PS50011"/>
    </source>
</evidence>
<proteinExistence type="predicted"/>
<dbReference type="InterPro" id="IPR001245">
    <property type="entry name" value="Ser-Thr/Tyr_kinase_cat_dom"/>
</dbReference>
<reference evidence="2" key="1">
    <citation type="submission" date="2022-08" db="EMBL/GenBank/DDBJ databases">
        <authorList>
            <consortium name="DOE Joint Genome Institute"/>
            <person name="Min B."/>
            <person name="Riley R."/>
            <person name="Sierra-Patev S."/>
            <person name="Naranjo-Ortiz M."/>
            <person name="Looney B."/>
            <person name="Konkel Z."/>
            <person name="Slot J.C."/>
            <person name="Sakamoto Y."/>
            <person name="Steenwyk J.L."/>
            <person name="Rokas A."/>
            <person name="Carro J."/>
            <person name="Camarero S."/>
            <person name="Ferreira P."/>
            <person name="Molpeceres G."/>
            <person name="Ruiz-Duenas F.J."/>
            <person name="Serrano A."/>
            <person name="Henrissat B."/>
            <person name="Drula E."/>
            <person name="Hughes K.W."/>
            <person name="Mata J.L."/>
            <person name="Ishikawa N.K."/>
            <person name="Vargas-Isla R."/>
            <person name="Ushijima S."/>
            <person name="Smith C.A."/>
            <person name="Ahrendt S."/>
            <person name="Andreopoulos W."/>
            <person name="He G."/>
            <person name="Labutti K."/>
            <person name="Lipzen A."/>
            <person name="Ng V."/>
            <person name="Sandor L."/>
            <person name="Barry K."/>
            <person name="Martinez A.T."/>
            <person name="Xiao Y."/>
            <person name="Gibbons J.G."/>
            <person name="Terashima K."/>
            <person name="Hibbett D.S."/>
            <person name="Grigoriev I.V."/>
        </authorList>
    </citation>
    <scope>NUCLEOTIDE SEQUENCE</scope>
    <source>
        <strain evidence="2">TFB7829</strain>
    </source>
</reference>
<dbReference type="PROSITE" id="PS50011">
    <property type="entry name" value="PROTEIN_KINASE_DOM"/>
    <property type="match status" value="1"/>
</dbReference>
<gene>
    <name evidence="2" type="ORF">F5890DRAFT_783618</name>
</gene>
<dbReference type="Pfam" id="PF07714">
    <property type="entry name" value="PK_Tyr_Ser-Thr"/>
    <property type="match status" value="1"/>
</dbReference>
<evidence type="ECO:0000313" key="3">
    <source>
        <dbReference type="Proteomes" id="UP001163850"/>
    </source>
</evidence>
<dbReference type="GO" id="GO:0004672">
    <property type="term" value="F:protein kinase activity"/>
    <property type="evidence" value="ECO:0007669"/>
    <property type="project" value="InterPro"/>
</dbReference>
<dbReference type="Proteomes" id="UP001163850">
    <property type="component" value="Unassembled WGS sequence"/>
</dbReference>
<dbReference type="EMBL" id="MU801923">
    <property type="protein sequence ID" value="KAJ3987440.1"/>
    <property type="molecule type" value="Genomic_DNA"/>
</dbReference>
<evidence type="ECO:0000313" key="2">
    <source>
        <dbReference type="EMBL" id="KAJ3987440.1"/>
    </source>
</evidence>
<comment type="caution">
    <text evidence="2">The sequence shown here is derived from an EMBL/GenBank/DDBJ whole genome shotgun (WGS) entry which is preliminary data.</text>
</comment>
<dbReference type="InterPro" id="IPR011009">
    <property type="entry name" value="Kinase-like_dom_sf"/>
</dbReference>
<organism evidence="2 3">
    <name type="scientific">Lentinula detonsa</name>
    <dbReference type="NCBI Taxonomy" id="2804962"/>
    <lineage>
        <taxon>Eukaryota</taxon>
        <taxon>Fungi</taxon>
        <taxon>Dikarya</taxon>
        <taxon>Basidiomycota</taxon>
        <taxon>Agaricomycotina</taxon>
        <taxon>Agaricomycetes</taxon>
        <taxon>Agaricomycetidae</taxon>
        <taxon>Agaricales</taxon>
        <taxon>Marasmiineae</taxon>
        <taxon>Omphalotaceae</taxon>
        <taxon>Lentinula</taxon>
    </lineage>
</organism>
<feature type="domain" description="Protein kinase" evidence="1">
    <location>
        <begin position="1"/>
        <end position="75"/>
    </location>
</feature>
<dbReference type="Gene3D" id="1.10.510.10">
    <property type="entry name" value="Transferase(Phosphotransferase) domain 1"/>
    <property type="match status" value="1"/>
</dbReference>
<accession>A0AA38Q6C4</accession>
<name>A0AA38Q6C4_9AGAR</name>
<dbReference type="AlphaFoldDB" id="A0AA38Q6C4"/>
<dbReference type="SUPFAM" id="SSF56112">
    <property type="entry name" value="Protein kinase-like (PK-like)"/>
    <property type="match status" value="1"/>
</dbReference>